<dbReference type="SUPFAM" id="SSF48208">
    <property type="entry name" value="Six-hairpin glycosidases"/>
    <property type="match status" value="1"/>
</dbReference>
<name>A0ABV5YQB9_9ACTN</name>
<dbReference type="Pfam" id="PF03633">
    <property type="entry name" value="Glyco_hydro_65C"/>
    <property type="match status" value="1"/>
</dbReference>
<dbReference type="EMBL" id="JBHLZP010000257">
    <property type="protein sequence ID" value="MFB9836192.1"/>
    <property type="molecule type" value="Genomic_DNA"/>
</dbReference>
<feature type="domain" description="Glycoside hydrolase family 65 C-terminal" evidence="3">
    <location>
        <begin position="386"/>
        <end position="449"/>
    </location>
</feature>
<dbReference type="PANTHER" id="PTHR11051:SF8">
    <property type="entry name" value="PROTEIN-GLUCOSYLGALACTOSYLHYDROXYLYSINE GLUCOSIDASE"/>
    <property type="match status" value="1"/>
</dbReference>
<comment type="caution">
    <text evidence="4">The sequence shown here is derived from an EMBL/GenBank/DDBJ whole genome shotgun (WGS) entry which is preliminary data.</text>
</comment>
<dbReference type="InterPro" id="IPR012341">
    <property type="entry name" value="6hp_glycosidase-like_sf"/>
</dbReference>
<dbReference type="InterPro" id="IPR008928">
    <property type="entry name" value="6-hairpin_glycosidase_sf"/>
</dbReference>
<keyword evidence="1" id="KW-0326">Glycosidase</keyword>
<dbReference type="GO" id="GO:0016787">
    <property type="term" value="F:hydrolase activity"/>
    <property type="evidence" value="ECO:0007669"/>
    <property type="project" value="UniProtKB-KW"/>
</dbReference>
<gene>
    <name evidence="4" type="ORF">ACFFNX_28865</name>
</gene>
<dbReference type="PANTHER" id="PTHR11051">
    <property type="entry name" value="GLYCOSYL HYDROLASE-RELATED"/>
    <property type="match status" value="1"/>
</dbReference>
<keyword evidence="5" id="KW-1185">Reference proteome</keyword>
<proteinExistence type="predicted"/>
<dbReference type="InterPro" id="IPR005195">
    <property type="entry name" value="Glyco_hydro_65_M"/>
</dbReference>
<evidence type="ECO:0000259" key="2">
    <source>
        <dbReference type="Pfam" id="PF03632"/>
    </source>
</evidence>
<organism evidence="4 5">
    <name type="scientific">Actinoallomurus acaciae</name>
    <dbReference type="NCBI Taxonomy" id="502577"/>
    <lineage>
        <taxon>Bacteria</taxon>
        <taxon>Bacillati</taxon>
        <taxon>Actinomycetota</taxon>
        <taxon>Actinomycetes</taxon>
        <taxon>Streptosporangiales</taxon>
        <taxon>Thermomonosporaceae</taxon>
        <taxon>Actinoallomurus</taxon>
    </lineage>
</organism>
<dbReference type="InterPro" id="IPR005194">
    <property type="entry name" value="Glyco_hydro_65_C"/>
</dbReference>
<dbReference type="Pfam" id="PF03632">
    <property type="entry name" value="Glyco_hydro_65m"/>
    <property type="match status" value="1"/>
</dbReference>
<dbReference type="Proteomes" id="UP001589627">
    <property type="component" value="Unassembled WGS sequence"/>
</dbReference>
<accession>A0ABV5YQB9</accession>
<keyword evidence="4" id="KW-0378">Hydrolase</keyword>
<feature type="domain" description="Glycoside hydrolase family 65 central catalytic" evidence="2">
    <location>
        <begin position="2"/>
        <end position="375"/>
    </location>
</feature>
<dbReference type="Gene3D" id="1.50.10.10">
    <property type="match status" value="1"/>
</dbReference>
<dbReference type="RefSeq" id="WP_378208824.1">
    <property type="nucleotide sequence ID" value="NZ_JBHLZP010000257.1"/>
</dbReference>
<reference evidence="4 5" key="1">
    <citation type="submission" date="2024-09" db="EMBL/GenBank/DDBJ databases">
        <authorList>
            <person name="Sun Q."/>
            <person name="Mori K."/>
        </authorList>
    </citation>
    <scope>NUCLEOTIDE SEQUENCE [LARGE SCALE GENOMIC DNA]</scope>
    <source>
        <strain evidence="4 5">TBRC 0563</strain>
    </source>
</reference>
<evidence type="ECO:0000313" key="5">
    <source>
        <dbReference type="Proteomes" id="UP001589627"/>
    </source>
</evidence>
<evidence type="ECO:0000313" key="4">
    <source>
        <dbReference type="EMBL" id="MFB9836192.1"/>
    </source>
</evidence>
<protein>
    <submittedName>
        <fullName evidence="4">Glycosyl hydrolase family 65 protein</fullName>
    </submittedName>
</protein>
<dbReference type="Gene3D" id="2.60.420.10">
    <property type="entry name" value="Maltose phosphorylase, domain 3"/>
    <property type="match status" value="1"/>
</dbReference>
<sequence length="462" mass="52678">MPARGLHGEAYRGRVFWDELFVFPLQNLRMPELTRALLLYRYRRLPQARRNAAAMGAAGALFPWQSGSDGREETPEAFYNVRSGRWMADNSRRQYHVNLAIAYNVWQYFQVTADVDFLTAYGAELLVEIARFWVGIAEHDTVRDRYHVRGVMGPDEFQDGHPGRAAGGLDDNAYVNVMVSWALARARDAYDVLGGHHTGDLWERLGLTDAERDHWDHVGRRLYVPFLPNGLLSQFDRYDDLEELEWDAYRARYGEIGRLDLILEAERDTVNRYKASKQADVLMLFYLFSADELTALLRRLGYDFDPATIPATIDHYLARTSHGSTLSRVVHSWVLARADRRASWHLFTEALDADLSDTQGGTTREGIHLGAMAATADILQRCYTGLETRHDALWLHPCLPDALDALDFDLRYRGHRMTFHITHERISVHAMPSAAPPVTVIIDDRRHVLRSGARITADTTAP</sequence>
<evidence type="ECO:0000256" key="1">
    <source>
        <dbReference type="ARBA" id="ARBA00023295"/>
    </source>
</evidence>
<evidence type="ECO:0000259" key="3">
    <source>
        <dbReference type="Pfam" id="PF03633"/>
    </source>
</evidence>